<dbReference type="STRING" id="1642646.ING2E5A_1640"/>
<dbReference type="AlphaFoldDB" id="A0A1G4G7F1"/>
<protein>
    <submittedName>
        <fullName evidence="1">Uncharacterized protein</fullName>
    </submittedName>
</protein>
<keyword evidence="2" id="KW-1185">Reference proteome</keyword>
<sequence>MSKDKAILEYDEDESVKFIRKSLPEEMQNEFSDDEINYIVDLVYEFYEEKGFLDEDDDKDIEIDEDELLDYVIENARKDKIREFTDEQIEAIVAGELAYCDTLNLFD</sequence>
<proteinExistence type="predicted"/>
<accession>A0A1G4G7F1</accession>
<organism evidence="1 2">
    <name type="scientific">Petrimonas mucosa</name>
    <dbReference type="NCBI Taxonomy" id="1642646"/>
    <lineage>
        <taxon>Bacteria</taxon>
        <taxon>Pseudomonadati</taxon>
        <taxon>Bacteroidota</taxon>
        <taxon>Bacteroidia</taxon>
        <taxon>Bacteroidales</taxon>
        <taxon>Dysgonomonadaceae</taxon>
        <taxon>Petrimonas</taxon>
    </lineage>
</organism>
<reference evidence="1 2" key="1">
    <citation type="submission" date="2016-08" db="EMBL/GenBank/DDBJ databases">
        <authorList>
            <person name="Seilhamer J.J."/>
        </authorList>
    </citation>
    <scope>NUCLEOTIDE SEQUENCE [LARGE SCALE GENOMIC DNA]</scope>
    <source>
        <strain evidence="1">ING2-E5A</strain>
    </source>
</reference>
<dbReference type="KEGG" id="pmuc:ING2E5A_1640"/>
<evidence type="ECO:0000313" key="2">
    <source>
        <dbReference type="Proteomes" id="UP000178485"/>
    </source>
</evidence>
<evidence type="ECO:0000313" key="1">
    <source>
        <dbReference type="EMBL" id="SCM58068.1"/>
    </source>
</evidence>
<gene>
    <name evidence="1" type="ORF">ING2E5A_1640</name>
</gene>
<dbReference type="RefSeq" id="WP_071136936.1">
    <property type="nucleotide sequence ID" value="NZ_DUQN01000094.1"/>
</dbReference>
<dbReference type="EMBL" id="LT608328">
    <property type="protein sequence ID" value="SCM58068.1"/>
    <property type="molecule type" value="Genomic_DNA"/>
</dbReference>
<name>A0A1G4G7F1_9BACT</name>
<dbReference type="Proteomes" id="UP000178485">
    <property type="component" value="Chromosome i"/>
</dbReference>